<reference evidence="1" key="1">
    <citation type="submission" date="2016-10" db="EMBL/GenBank/DDBJ databases">
        <authorList>
            <person name="Varghese N."/>
        </authorList>
    </citation>
    <scope>NUCLEOTIDE SEQUENCE</scope>
</reference>
<protein>
    <submittedName>
        <fullName evidence="1">Uncharacterized protein</fullName>
    </submittedName>
</protein>
<reference evidence="1" key="2">
    <citation type="journal article" date="2017" name="Nat. Commun.">
        <title>Single-virus genomics reveals hidden cosmopolitan and abundant viruses.</title>
        <authorList>
            <person name="Martinez-Hernandez F."/>
            <person name="Fornas O."/>
            <person name="Lluesma Gomez M."/>
            <person name="Bolduc B."/>
            <person name="de la Cruz Pena M.J."/>
            <person name="Martinez J.M."/>
            <person name="Anton J."/>
            <person name="Gasol J.M."/>
            <person name="Rosselli R."/>
            <person name="Rodriguez-Valera F."/>
            <person name="Sullivan M.B."/>
            <person name="Acinas S.G."/>
            <person name="Martinez-Garcia M."/>
        </authorList>
    </citation>
    <scope>NUCLEOTIDE SEQUENCE</scope>
</reference>
<organism evidence="1">
    <name type="scientific">uncultured virus</name>
    <dbReference type="NCBI Taxonomy" id="340016"/>
    <lineage>
        <taxon>Viruses</taxon>
        <taxon>environmental samples</taxon>
    </lineage>
</organism>
<proteinExistence type="predicted"/>
<accession>A0A218MMY7</accession>
<dbReference type="EMBL" id="KY052848">
    <property type="protein sequence ID" value="ASF00652.1"/>
    <property type="molecule type" value="Genomic_DNA"/>
</dbReference>
<name>A0A218MMY7_9VIRU</name>
<evidence type="ECO:0000313" key="1">
    <source>
        <dbReference type="EMBL" id="ASF00652.1"/>
    </source>
</evidence>
<sequence length="92" mass="11356">MRTRTRTQSSKTLWKKWKKKAPKVPDITCPIIDDVLQRIEKHQQKGKVMSQYQWDIIQRRMEQLRTDNELLRESGIYWYNICKDRYKDLKDK</sequence>